<gene>
    <name evidence="2" type="ORF">NWFMUON74_58730</name>
</gene>
<keyword evidence="3" id="KW-1185">Reference proteome</keyword>
<organism evidence="2 3">
    <name type="scientific">Nocardia wallacei</name>
    <dbReference type="NCBI Taxonomy" id="480035"/>
    <lineage>
        <taxon>Bacteria</taxon>
        <taxon>Bacillati</taxon>
        <taxon>Actinomycetota</taxon>
        <taxon>Actinomycetes</taxon>
        <taxon>Mycobacteriales</taxon>
        <taxon>Nocardiaceae</taxon>
        <taxon>Nocardia</taxon>
    </lineage>
</organism>
<dbReference type="Proteomes" id="UP000516173">
    <property type="component" value="Chromosome"/>
</dbReference>
<reference evidence="2 3" key="1">
    <citation type="submission" date="2020-08" db="EMBL/GenBank/DDBJ databases">
        <title>Genome Sequencing of Nocardia wallacei strain FMUON74 and assembly.</title>
        <authorList>
            <person name="Toyokawa M."/>
            <person name="Uesaka K."/>
        </authorList>
    </citation>
    <scope>NUCLEOTIDE SEQUENCE [LARGE SCALE GENOMIC DNA]</scope>
    <source>
        <strain evidence="2 3">FMUON74</strain>
    </source>
</reference>
<accession>A0A7G1KT46</accession>
<feature type="region of interest" description="Disordered" evidence="1">
    <location>
        <begin position="149"/>
        <end position="173"/>
    </location>
</feature>
<evidence type="ECO:0000313" key="3">
    <source>
        <dbReference type="Proteomes" id="UP000516173"/>
    </source>
</evidence>
<dbReference type="GeneID" id="80350295"/>
<dbReference type="KEGG" id="nwl:NWFMUON74_58730"/>
<evidence type="ECO:0000256" key="1">
    <source>
        <dbReference type="SAM" id="MobiDB-lite"/>
    </source>
</evidence>
<dbReference type="RefSeq" id="WP_187684901.1">
    <property type="nucleotide sequence ID" value="NZ_AP023396.1"/>
</dbReference>
<sequence length="173" mass="19520">MAELYSSTSDDRADDRLAAEIERHRDLLRKPVAEHWRRVDLRIRSAAPAVQYLLVKQAGRLVDGLLIDAERHRDLDVDAYRAVRDGVPVRYDARRRVFVAQRGRREILIRPDGAERRLGIIARLAADGVDVDQILTVATVVVSHPGYPGVAPARVPRRDDPLRQAHSRATTGR</sequence>
<protein>
    <submittedName>
        <fullName evidence="2">Uncharacterized protein</fullName>
    </submittedName>
</protein>
<dbReference type="AlphaFoldDB" id="A0A7G1KT46"/>
<dbReference type="EMBL" id="AP023396">
    <property type="protein sequence ID" value="BCK58101.1"/>
    <property type="molecule type" value="Genomic_DNA"/>
</dbReference>
<proteinExistence type="predicted"/>
<name>A0A7G1KT46_9NOCA</name>
<evidence type="ECO:0000313" key="2">
    <source>
        <dbReference type="EMBL" id="BCK58101.1"/>
    </source>
</evidence>